<dbReference type="VEuPathDB" id="FungiDB:AGR57_1145"/>
<dbReference type="GO" id="GO:0016020">
    <property type="term" value="C:membrane"/>
    <property type="evidence" value="ECO:0007669"/>
    <property type="project" value="UniProtKB-SubCell"/>
</dbReference>
<name>G5EJQ3_PHACH</name>
<gene>
    <name evidence="15" type="primary">PcCYP_24d</name>
</gene>
<evidence type="ECO:0000256" key="1">
    <source>
        <dbReference type="ARBA" id="ARBA00001971"/>
    </source>
</evidence>
<dbReference type="InterPro" id="IPR017972">
    <property type="entry name" value="Cyt_P450_CS"/>
</dbReference>
<dbReference type="PANTHER" id="PTHR46300">
    <property type="entry name" value="P450, PUTATIVE (EUROFUNG)-RELATED-RELATED"/>
    <property type="match status" value="1"/>
</dbReference>
<dbReference type="GO" id="GO:0016705">
    <property type="term" value="F:oxidoreductase activity, acting on paired donors, with incorporation or reduction of molecular oxygen"/>
    <property type="evidence" value="ECO:0007669"/>
    <property type="project" value="InterPro"/>
</dbReference>
<comment type="cofactor">
    <cofactor evidence="1 13">
        <name>heme</name>
        <dbReference type="ChEBI" id="CHEBI:30413"/>
    </cofactor>
</comment>
<feature type="binding site" description="axial binding residue" evidence="13">
    <location>
        <position position="441"/>
    </location>
    <ligand>
        <name>heme</name>
        <dbReference type="ChEBI" id="CHEBI:30413"/>
    </ligand>
    <ligandPart>
        <name>Fe</name>
        <dbReference type="ChEBI" id="CHEBI:18248"/>
    </ligandPart>
</feature>
<keyword evidence="11 14" id="KW-0503">Monooxygenase</keyword>
<keyword evidence="8" id="KW-1133">Transmembrane helix</keyword>
<dbReference type="AlphaFoldDB" id="G5EJQ3"/>
<keyword evidence="5 13" id="KW-0349">Heme</keyword>
<comment type="similarity">
    <text evidence="4 14">Belongs to the cytochrome P450 family.</text>
</comment>
<dbReference type="GO" id="GO:0020037">
    <property type="term" value="F:heme binding"/>
    <property type="evidence" value="ECO:0007669"/>
    <property type="project" value="InterPro"/>
</dbReference>
<dbReference type="GO" id="GO:0005506">
    <property type="term" value="F:iron ion binding"/>
    <property type="evidence" value="ECO:0007669"/>
    <property type="project" value="InterPro"/>
</dbReference>
<evidence type="ECO:0000256" key="12">
    <source>
        <dbReference type="ARBA" id="ARBA00023136"/>
    </source>
</evidence>
<dbReference type="GO" id="GO:0004497">
    <property type="term" value="F:monooxygenase activity"/>
    <property type="evidence" value="ECO:0007669"/>
    <property type="project" value="UniProtKB-KW"/>
</dbReference>
<evidence type="ECO:0000256" key="6">
    <source>
        <dbReference type="ARBA" id="ARBA00022692"/>
    </source>
</evidence>
<evidence type="ECO:0000256" key="3">
    <source>
        <dbReference type="ARBA" id="ARBA00005179"/>
    </source>
</evidence>
<evidence type="ECO:0000256" key="2">
    <source>
        <dbReference type="ARBA" id="ARBA00004167"/>
    </source>
</evidence>
<keyword evidence="10 13" id="KW-0408">Iron</keyword>
<evidence type="ECO:0000256" key="4">
    <source>
        <dbReference type="ARBA" id="ARBA00010617"/>
    </source>
</evidence>
<dbReference type="EMBL" id="AB597828">
    <property type="protein sequence ID" value="BAL05115.1"/>
    <property type="molecule type" value="mRNA"/>
</dbReference>
<keyword evidence="6" id="KW-0812">Transmembrane</keyword>
<dbReference type="PRINTS" id="PR00463">
    <property type="entry name" value="EP450I"/>
</dbReference>
<organism evidence="15">
    <name type="scientific">Phanerodontia chrysosporium</name>
    <name type="common">White-rot fungus</name>
    <name type="synonym">Sporotrichum pruinosum</name>
    <dbReference type="NCBI Taxonomy" id="2822231"/>
    <lineage>
        <taxon>Eukaryota</taxon>
        <taxon>Fungi</taxon>
        <taxon>Dikarya</taxon>
        <taxon>Basidiomycota</taxon>
        <taxon>Agaricomycotina</taxon>
        <taxon>Agaricomycetes</taxon>
        <taxon>Polyporales</taxon>
        <taxon>Phanerochaetaceae</taxon>
        <taxon>Phanerodontia</taxon>
    </lineage>
</organism>
<dbReference type="InterPro" id="IPR002401">
    <property type="entry name" value="Cyt_P450_E_grp-I"/>
</dbReference>
<evidence type="ECO:0000256" key="7">
    <source>
        <dbReference type="ARBA" id="ARBA00022723"/>
    </source>
</evidence>
<dbReference type="Gene3D" id="1.10.630.10">
    <property type="entry name" value="Cytochrome P450"/>
    <property type="match status" value="1"/>
</dbReference>
<dbReference type="SUPFAM" id="SSF48264">
    <property type="entry name" value="Cytochrome P450"/>
    <property type="match status" value="1"/>
</dbReference>
<keyword evidence="7 13" id="KW-0479">Metal-binding</keyword>
<comment type="pathway">
    <text evidence="3">Secondary metabolite biosynthesis.</text>
</comment>
<evidence type="ECO:0000256" key="5">
    <source>
        <dbReference type="ARBA" id="ARBA00022617"/>
    </source>
</evidence>
<evidence type="ECO:0000256" key="14">
    <source>
        <dbReference type="RuleBase" id="RU000461"/>
    </source>
</evidence>
<accession>G5EJQ3</accession>
<dbReference type="PANTHER" id="PTHR46300:SF7">
    <property type="entry name" value="P450, PUTATIVE (EUROFUNG)-RELATED"/>
    <property type="match status" value="1"/>
</dbReference>
<proteinExistence type="evidence at transcript level"/>
<dbReference type="PROSITE" id="PS00086">
    <property type="entry name" value="CYTOCHROME_P450"/>
    <property type="match status" value="1"/>
</dbReference>
<evidence type="ECO:0000256" key="13">
    <source>
        <dbReference type="PIRSR" id="PIRSR602401-1"/>
    </source>
</evidence>
<dbReference type="Pfam" id="PF00067">
    <property type="entry name" value="p450"/>
    <property type="match status" value="1"/>
</dbReference>
<dbReference type="CDD" id="cd11065">
    <property type="entry name" value="CYP64-like"/>
    <property type="match status" value="1"/>
</dbReference>
<evidence type="ECO:0000256" key="11">
    <source>
        <dbReference type="ARBA" id="ARBA00023033"/>
    </source>
</evidence>
<protein>
    <submittedName>
        <fullName evidence="15">Cytochrome P450</fullName>
    </submittedName>
</protein>
<evidence type="ECO:0000313" key="15">
    <source>
        <dbReference type="EMBL" id="BAL05115.1"/>
    </source>
</evidence>
<comment type="subcellular location">
    <subcellularLocation>
        <location evidence="2">Membrane</location>
        <topology evidence="2">Single-pass membrane protein</topology>
    </subcellularLocation>
</comment>
<evidence type="ECO:0000256" key="8">
    <source>
        <dbReference type="ARBA" id="ARBA00022989"/>
    </source>
</evidence>
<evidence type="ECO:0000256" key="9">
    <source>
        <dbReference type="ARBA" id="ARBA00023002"/>
    </source>
</evidence>
<reference evidence="15" key="1">
    <citation type="submission" date="2010-10" db="EMBL/GenBank/DDBJ databases">
        <title>Phanerochaete chrysosporium cytochrome P450.</title>
        <authorList>
            <person name="Hirosue S."/>
            <person name="Hiratsuka N."/>
            <person name="Ichinose H."/>
            <person name="Wariishi H."/>
        </authorList>
    </citation>
    <scope>NUCLEOTIDE SEQUENCE</scope>
    <source>
        <strain evidence="15">ATCC 34541</strain>
    </source>
</reference>
<keyword evidence="12" id="KW-0472">Membrane</keyword>
<dbReference type="InterPro" id="IPR036396">
    <property type="entry name" value="Cyt_P450_sf"/>
</dbReference>
<dbReference type="InterPro" id="IPR050364">
    <property type="entry name" value="Cytochrome_P450_fung"/>
</dbReference>
<dbReference type="InterPro" id="IPR001128">
    <property type="entry name" value="Cyt_P450"/>
</dbReference>
<evidence type="ECO:0000256" key="10">
    <source>
        <dbReference type="ARBA" id="ARBA00023004"/>
    </source>
</evidence>
<keyword evidence="9 14" id="KW-0560">Oxidoreductase</keyword>
<sequence length="515" mass="57826">MELPPVPHPLVAYLCAGLLLAGLVATRLRRRPHYPPGPKGLPLIGNLFDIPTDYAWRIYRVFGDQYGSDIIHFEVFGTHLVILNSAKAARDLFEKRSSIYSDRPRSVMLHELTRWSRSFGFMQHGDEWREHRRLFNMHFRPSATTQYHAKQKSAVCTLLRSLLDAPEQFREHVHFMAGDVIMGIVYGFDVQPGDSRLQLVEKAVMTLNQIVNAGVYLVDVIPALKYIPAWFPGAGFKRHAAEWKKLVDDMFEIPYRESMKSLQEGKSESSFAASLLAQLEGQESPDNIERIAMDVLGTTYVAGSDTIITATSTFLLAMILHPEVQITVQAELDALLEGARLPNISDKAALPSVTAVLQEVLRWNPGLPLVPHRVVADDEYKGYHIPAGAAVIGNTWAMLHDETTYPDPEPFKPQRFLNKDGTLNSEVPYPTDVFGHGRRMCPGRHFAHDMLWLTIASILTVYKVERDVDEDGQEITPTASFTSRFVSVPTPFRCRFTPRSASAESLIRSSGVSTE</sequence>